<evidence type="ECO:0000256" key="5">
    <source>
        <dbReference type="ARBA" id="ARBA00022692"/>
    </source>
</evidence>
<protein>
    <recommendedName>
        <fullName evidence="11">Hexosyltransferase</fullName>
        <ecNumber evidence="11">2.4.1.-</ecNumber>
    </recommendedName>
</protein>
<evidence type="ECO:0000313" key="12">
    <source>
        <dbReference type="EMBL" id="MOY45553.1"/>
    </source>
</evidence>
<evidence type="ECO:0000256" key="7">
    <source>
        <dbReference type="ARBA" id="ARBA00022989"/>
    </source>
</evidence>
<dbReference type="Gene3D" id="3.90.550.50">
    <property type="match status" value="1"/>
</dbReference>
<dbReference type="GeneID" id="141449361"/>
<dbReference type="RefSeq" id="XP_073974840.1">
    <property type="nucleotide sequence ID" value="XM_074118739.1"/>
</dbReference>
<dbReference type="GO" id="GO:0006493">
    <property type="term" value="P:protein O-linked glycosylation"/>
    <property type="evidence" value="ECO:0007669"/>
    <property type="project" value="TreeGrafter"/>
</dbReference>
<evidence type="ECO:0000256" key="8">
    <source>
        <dbReference type="ARBA" id="ARBA00023034"/>
    </source>
</evidence>
<evidence type="ECO:0000256" key="1">
    <source>
        <dbReference type="ARBA" id="ARBA00004323"/>
    </source>
</evidence>
<dbReference type="EC" id="2.4.1.-" evidence="11"/>
<dbReference type="InterPro" id="IPR029044">
    <property type="entry name" value="Nucleotide-diphossugar_trans"/>
</dbReference>
<dbReference type="Pfam" id="PF01762">
    <property type="entry name" value="Galactosyl_T"/>
    <property type="match status" value="1"/>
</dbReference>
<evidence type="ECO:0000256" key="6">
    <source>
        <dbReference type="ARBA" id="ARBA00022968"/>
    </source>
</evidence>
<dbReference type="SUPFAM" id="SSF53448">
    <property type="entry name" value="Nucleotide-diphospho-sugar transferases"/>
    <property type="match status" value="1"/>
</dbReference>
<dbReference type="FunFam" id="3.90.550.50:FF:000001">
    <property type="entry name" value="Hexosyltransferase"/>
    <property type="match status" value="1"/>
</dbReference>
<evidence type="ECO:0000256" key="3">
    <source>
        <dbReference type="ARBA" id="ARBA00022676"/>
    </source>
</evidence>
<evidence type="ECO:0000256" key="9">
    <source>
        <dbReference type="ARBA" id="ARBA00023136"/>
    </source>
</evidence>
<dbReference type="VEuPathDB" id="VectorBase:RPRC012062"/>
<dbReference type="PANTHER" id="PTHR11214:SF314">
    <property type="entry name" value="HEXOSYLTRANSFERASE"/>
    <property type="match status" value="1"/>
</dbReference>
<keyword evidence="10" id="KW-0325">Glycoprotein</keyword>
<comment type="subcellular location">
    <subcellularLocation>
        <location evidence="1 11">Golgi apparatus membrane</location>
        <topology evidence="1 11">Single-pass type II membrane protein</topology>
    </subcellularLocation>
</comment>
<reference evidence="12" key="1">
    <citation type="submission" date="2019-04" db="EMBL/GenBank/DDBJ databases">
        <title>Analysis of the testis transcriptome of the Chagas disease vector Rhodnius prolixus.</title>
        <authorList>
            <person name="Cesar J."/>
            <person name="Ribeiro J.M."/>
            <person name="Pereira M.H."/>
            <person name="Araujo R.N."/>
            <person name="Gontijo N.F."/>
            <person name="Pessoa G."/>
            <person name="Sant'Anna M.V."/>
            <person name="Sorgine M.H."/>
            <person name="Majerowicz D."/>
            <person name="Carvalho A.B."/>
            <person name="Braz G."/>
            <person name="Mesquita R."/>
            <person name="Lagerblad P.O."/>
            <person name="Koerich L.B."/>
        </authorList>
    </citation>
    <scope>NUCLEOTIDE SEQUENCE</scope>
</reference>
<comment type="similarity">
    <text evidence="2 11">Belongs to the glycosyltransferase 31 family.</text>
</comment>
<evidence type="ECO:0000256" key="10">
    <source>
        <dbReference type="ARBA" id="ARBA00023180"/>
    </source>
</evidence>
<keyword evidence="7 11" id="KW-1133">Transmembrane helix</keyword>
<dbReference type="GO" id="GO:0000139">
    <property type="term" value="C:Golgi membrane"/>
    <property type="evidence" value="ECO:0007669"/>
    <property type="project" value="UniProtKB-SubCell"/>
</dbReference>
<feature type="transmembrane region" description="Helical" evidence="11">
    <location>
        <begin position="12"/>
        <end position="30"/>
    </location>
</feature>
<dbReference type="EMBL" id="GHKJ01000523">
    <property type="protein sequence ID" value="MOY45553.1"/>
    <property type="molecule type" value="Transcribed_RNA"/>
</dbReference>
<dbReference type="InterPro" id="IPR002659">
    <property type="entry name" value="Glyco_trans_31"/>
</dbReference>
<proteinExistence type="inferred from homology"/>
<keyword evidence="8 11" id="KW-0333">Golgi apparatus</keyword>
<name>A0A4P6D6K5_RHOPR</name>
<keyword evidence="6 11" id="KW-0735">Signal-anchor</keyword>
<accession>A0A4P6D6K5</accession>
<keyword evidence="3 11" id="KW-0328">Glycosyltransferase</keyword>
<dbReference type="GO" id="GO:0016758">
    <property type="term" value="F:hexosyltransferase activity"/>
    <property type="evidence" value="ECO:0007669"/>
    <property type="project" value="InterPro"/>
</dbReference>
<dbReference type="PANTHER" id="PTHR11214">
    <property type="entry name" value="BETA-1,3-N-ACETYLGLUCOSAMINYLTRANSFERASE"/>
    <property type="match status" value="1"/>
</dbReference>
<evidence type="ECO:0000256" key="2">
    <source>
        <dbReference type="ARBA" id="ARBA00008661"/>
    </source>
</evidence>
<dbReference type="RefSeq" id="XP_073974841.1">
    <property type="nucleotide sequence ID" value="XM_074118740.1"/>
</dbReference>
<dbReference type="AlphaFoldDB" id="A0A4P6D6K5"/>
<keyword evidence="4 12" id="KW-0808">Transferase</keyword>
<sequence length="327" mass="37162">MFLGDEWRYFKYLTLSTVSIICLVVIYTPSYHLAPPKQVVGWELNVTRETRAYVVPENETALISGKEICQDSFLNILIVVCSAPENGAQRLAIRETWASQNISSVKVAFLLGWPTNVTLQSTIEEESNEFKDIIQENFIDSYNNLTVKSVMMLKWFLHQCPSPRYLMKTDDDMFVNVANLSALLSKANSTVLIGSLICRAKPILDIRNKWYVPKYIYKKSFYPNYLSGTGYVMSREVAAKLYDVALSTPIIHLEDVYITGICALKAGIRPRNHASFTYSHRGLGCEADMITNHRLTPQQLHIAWAQRNNCTKNVKPTKQTTTQSSCH</sequence>
<evidence type="ECO:0000256" key="4">
    <source>
        <dbReference type="ARBA" id="ARBA00022679"/>
    </source>
</evidence>
<keyword evidence="9 11" id="KW-0472">Membrane</keyword>
<evidence type="ECO:0000256" key="11">
    <source>
        <dbReference type="RuleBase" id="RU363063"/>
    </source>
</evidence>
<keyword evidence="5 11" id="KW-0812">Transmembrane</keyword>
<organism evidence="12">
    <name type="scientific">Rhodnius prolixus</name>
    <name type="common">Triatomid bug</name>
    <dbReference type="NCBI Taxonomy" id="13249"/>
    <lineage>
        <taxon>Eukaryota</taxon>
        <taxon>Metazoa</taxon>
        <taxon>Ecdysozoa</taxon>
        <taxon>Arthropoda</taxon>
        <taxon>Hexapoda</taxon>
        <taxon>Insecta</taxon>
        <taxon>Pterygota</taxon>
        <taxon>Neoptera</taxon>
        <taxon>Paraneoptera</taxon>
        <taxon>Hemiptera</taxon>
        <taxon>Heteroptera</taxon>
        <taxon>Panheteroptera</taxon>
        <taxon>Cimicomorpha</taxon>
        <taxon>Reduviidae</taxon>
        <taxon>Triatominae</taxon>
        <taxon>Rhodnius</taxon>
    </lineage>
</organism>